<dbReference type="PANTHER" id="PTHR24346">
    <property type="entry name" value="MAP/MICROTUBULE AFFINITY-REGULATING KINASE"/>
    <property type="match status" value="1"/>
</dbReference>
<feature type="binding site" evidence="6">
    <location>
        <position position="215"/>
    </location>
    <ligand>
        <name>ATP</name>
        <dbReference type="ChEBI" id="CHEBI:30616"/>
    </ligand>
</feature>
<dbReference type="FunFam" id="1.10.510.10:FF:000571">
    <property type="entry name" value="Maternal embryonic leucine zipper kinase"/>
    <property type="match status" value="1"/>
</dbReference>
<dbReference type="GO" id="GO:0004674">
    <property type="term" value="F:protein serine/threonine kinase activity"/>
    <property type="evidence" value="ECO:0007669"/>
    <property type="project" value="UniProtKB-KW"/>
</dbReference>
<reference evidence="9 10" key="1">
    <citation type="submission" date="2024-09" db="EMBL/GenBank/DDBJ databases">
        <title>Genome sequencing and assembly of Phytophthora oleae, isolate VK10A, causative agent of rot of olive drupes.</title>
        <authorList>
            <person name="Conti Taguali S."/>
            <person name="Riolo M."/>
            <person name="La Spada F."/>
            <person name="Cacciola S.O."/>
            <person name="Dionisio G."/>
        </authorList>
    </citation>
    <scope>NUCLEOTIDE SEQUENCE [LARGE SCALE GENOMIC DNA]</scope>
    <source>
        <strain evidence="9 10">VK10A</strain>
    </source>
</reference>
<evidence type="ECO:0000256" key="1">
    <source>
        <dbReference type="ARBA" id="ARBA00022527"/>
    </source>
</evidence>
<evidence type="ECO:0000259" key="8">
    <source>
        <dbReference type="PROSITE" id="PS50011"/>
    </source>
</evidence>
<dbReference type="PANTHER" id="PTHR24346:SF82">
    <property type="entry name" value="KP78A-RELATED"/>
    <property type="match status" value="1"/>
</dbReference>
<dbReference type="EMBL" id="JBIMZQ010000057">
    <property type="protein sequence ID" value="KAL3658104.1"/>
    <property type="molecule type" value="Genomic_DNA"/>
</dbReference>
<feature type="compositionally biased region" description="Polar residues" evidence="7">
    <location>
        <begin position="498"/>
        <end position="509"/>
    </location>
</feature>
<dbReference type="Proteomes" id="UP001632037">
    <property type="component" value="Unassembled WGS sequence"/>
</dbReference>
<feature type="region of interest" description="Disordered" evidence="7">
    <location>
        <begin position="464"/>
        <end position="586"/>
    </location>
</feature>
<feature type="domain" description="Protein kinase" evidence="8">
    <location>
        <begin position="187"/>
        <end position="462"/>
    </location>
</feature>
<evidence type="ECO:0000313" key="9">
    <source>
        <dbReference type="EMBL" id="KAL3658104.1"/>
    </source>
</evidence>
<dbReference type="SMART" id="SM00220">
    <property type="entry name" value="S_TKc"/>
    <property type="match status" value="1"/>
</dbReference>
<keyword evidence="10" id="KW-1185">Reference proteome</keyword>
<organism evidence="9 10">
    <name type="scientific">Phytophthora oleae</name>
    <dbReference type="NCBI Taxonomy" id="2107226"/>
    <lineage>
        <taxon>Eukaryota</taxon>
        <taxon>Sar</taxon>
        <taxon>Stramenopiles</taxon>
        <taxon>Oomycota</taxon>
        <taxon>Peronosporomycetes</taxon>
        <taxon>Peronosporales</taxon>
        <taxon>Peronosporaceae</taxon>
        <taxon>Phytophthora</taxon>
    </lineage>
</organism>
<keyword evidence="2" id="KW-0808">Transferase</keyword>
<keyword evidence="4" id="KW-0418">Kinase</keyword>
<dbReference type="AlphaFoldDB" id="A0ABD3EY80"/>
<dbReference type="InterPro" id="IPR000719">
    <property type="entry name" value="Prot_kinase_dom"/>
</dbReference>
<accession>A0ABD3EY80</accession>
<keyword evidence="1" id="KW-0723">Serine/threonine-protein kinase</keyword>
<feature type="compositionally biased region" description="Low complexity" evidence="7">
    <location>
        <begin position="478"/>
        <end position="488"/>
    </location>
</feature>
<evidence type="ECO:0000256" key="3">
    <source>
        <dbReference type="ARBA" id="ARBA00022741"/>
    </source>
</evidence>
<proteinExistence type="predicted"/>
<comment type="caution">
    <text evidence="9">The sequence shown here is derived from an EMBL/GenBank/DDBJ whole genome shotgun (WGS) entry which is preliminary data.</text>
</comment>
<gene>
    <name evidence="9" type="ORF">V7S43_016947</name>
</gene>
<evidence type="ECO:0000256" key="4">
    <source>
        <dbReference type="ARBA" id="ARBA00022777"/>
    </source>
</evidence>
<dbReference type="GO" id="GO:0005524">
    <property type="term" value="F:ATP binding"/>
    <property type="evidence" value="ECO:0007669"/>
    <property type="project" value="UniProtKB-UniRule"/>
</dbReference>
<dbReference type="PROSITE" id="PS00107">
    <property type="entry name" value="PROTEIN_KINASE_ATP"/>
    <property type="match status" value="1"/>
</dbReference>
<protein>
    <recommendedName>
        <fullName evidence="8">Protein kinase domain-containing protein</fullName>
    </recommendedName>
</protein>
<evidence type="ECO:0000256" key="2">
    <source>
        <dbReference type="ARBA" id="ARBA00022679"/>
    </source>
</evidence>
<dbReference type="Pfam" id="PF00069">
    <property type="entry name" value="Pkinase"/>
    <property type="match status" value="1"/>
</dbReference>
<dbReference type="SUPFAM" id="SSF56112">
    <property type="entry name" value="Protein kinase-like (PK-like)"/>
    <property type="match status" value="1"/>
</dbReference>
<name>A0ABD3EY80_9STRA</name>
<evidence type="ECO:0000256" key="7">
    <source>
        <dbReference type="SAM" id="MobiDB-lite"/>
    </source>
</evidence>
<dbReference type="InterPro" id="IPR008271">
    <property type="entry name" value="Ser/Thr_kinase_AS"/>
</dbReference>
<evidence type="ECO:0000256" key="5">
    <source>
        <dbReference type="ARBA" id="ARBA00022840"/>
    </source>
</evidence>
<evidence type="ECO:0000256" key="6">
    <source>
        <dbReference type="PROSITE-ProRule" id="PRU10141"/>
    </source>
</evidence>
<keyword evidence="3 6" id="KW-0547">Nucleotide-binding</keyword>
<dbReference type="PROSITE" id="PS50011">
    <property type="entry name" value="PROTEIN_KINASE_DOM"/>
    <property type="match status" value="1"/>
</dbReference>
<evidence type="ECO:0000313" key="10">
    <source>
        <dbReference type="Proteomes" id="UP001632037"/>
    </source>
</evidence>
<dbReference type="Gene3D" id="1.10.510.10">
    <property type="entry name" value="Transferase(Phosphotransferase) domain 1"/>
    <property type="match status" value="1"/>
</dbReference>
<dbReference type="PROSITE" id="PS00108">
    <property type="entry name" value="PROTEIN_KINASE_ST"/>
    <property type="match status" value="1"/>
</dbReference>
<dbReference type="InterPro" id="IPR011009">
    <property type="entry name" value="Kinase-like_dom_sf"/>
</dbReference>
<keyword evidence="5 6" id="KW-0067">ATP-binding</keyword>
<sequence length="586" mass="64821">MEVLVIAASSSTDALFDAVLSVLQTSSTSTEILSGFPVSSTELQDHQLIVARKRMDRDSLSVFIKNEQSVRISEDANSSPTGLPEVPDASHLLRKIGRKSKKIKLLSEQVGSFKARAEDAMQKAQHLEMEQEQFFDDVREMKAQFDKLADSHRKLMWEYLPARDPSLRAIPRLTAQLPETPTAVGQYPLEHVLGYGQYAVVYTSHAPERPELAVKAIDKQKLMDLVSLHRISSEIASLSDPAIRHPGILELVDVIHTRKHVYLVTERGGKDLFEFFGAHTDGVEESTIRPLLLHLVQAVEVLHRNNYCHRDLKPENVLYAPEGPHLIKLIDFGLCTKAATEQDRALHDFCGSPGFFAPELLLHDSYDGCKADVWSIGCILLELVLGNSLFSSLWMSMYDISVLKEPKKFAESVKTVSEQIRSFCHGPDWKYSGKLRSALLGMLCEDPSERFSIKQVLDHPWLIPESSPSHSRPHSAPRRVASPSSHSTSHSRRGSSTVKMSNHGPTRSAGSGIDADSAVHPVPTSPTPLISSAPGTPHSHHRLHSPSTGSLAKLSLPTLSPEKPSSRCSPERRGTPDKLAFSITRV</sequence>
<dbReference type="InterPro" id="IPR017441">
    <property type="entry name" value="Protein_kinase_ATP_BS"/>
</dbReference>